<dbReference type="EMBL" id="AGNK02002217">
    <property type="status" value="NOT_ANNOTATED_CDS"/>
    <property type="molecule type" value="Genomic_DNA"/>
</dbReference>
<dbReference type="Gramene" id="KQL09444">
    <property type="protein sequence ID" value="KQL09444"/>
    <property type="gene ID" value="SETIT_008936mg"/>
</dbReference>
<sequence length="34" mass="3692">MVTTNVLCKSGNTLHKTGMSNSSYLSHCLQGHNQ</sequence>
<organism evidence="1 2">
    <name type="scientific">Setaria italica</name>
    <name type="common">Foxtail millet</name>
    <name type="synonym">Panicum italicum</name>
    <dbReference type="NCBI Taxonomy" id="4555"/>
    <lineage>
        <taxon>Eukaryota</taxon>
        <taxon>Viridiplantae</taxon>
        <taxon>Streptophyta</taxon>
        <taxon>Embryophyta</taxon>
        <taxon>Tracheophyta</taxon>
        <taxon>Spermatophyta</taxon>
        <taxon>Magnoliopsida</taxon>
        <taxon>Liliopsida</taxon>
        <taxon>Poales</taxon>
        <taxon>Poaceae</taxon>
        <taxon>PACMAD clade</taxon>
        <taxon>Panicoideae</taxon>
        <taxon>Panicodae</taxon>
        <taxon>Paniceae</taxon>
        <taxon>Cenchrinae</taxon>
        <taxon>Setaria</taxon>
    </lineage>
</organism>
<dbReference type="AlphaFoldDB" id="K3Y3Z8"/>
<keyword evidence="2" id="KW-1185">Reference proteome</keyword>
<evidence type="ECO:0000313" key="2">
    <source>
        <dbReference type="Proteomes" id="UP000004995"/>
    </source>
</evidence>
<reference evidence="2" key="1">
    <citation type="journal article" date="2012" name="Nat. Biotechnol.">
        <title>Reference genome sequence of the model plant Setaria.</title>
        <authorList>
            <person name="Bennetzen J.L."/>
            <person name="Schmutz J."/>
            <person name="Wang H."/>
            <person name="Percifield R."/>
            <person name="Hawkins J."/>
            <person name="Pontaroli A.C."/>
            <person name="Estep M."/>
            <person name="Feng L."/>
            <person name="Vaughn J.N."/>
            <person name="Grimwood J."/>
            <person name="Jenkins J."/>
            <person name="Barry K."/>
            <person name="Lindquist E."/>
            <person name="Hellsten U."/>
            <person name="Deshpande S."/>
            <person name="Wang X."/>
            <person name="Wu X."/>
            <person name="Mitros T."/>
            <person name="Triplett J."/>
            <person name="Yang X."/>
            <person name="Ye C.Y."/>
            <person name="Mauro-Herrera M."/>
            <person name="Wang L."/>
            <person name="Li P."/>
            <person name="Sharma M."/>
            <person name="Sharma R."/>
            <person name="Ronald P.C."/>
            <person name="Panaud O."/>
            <person name="Kellogg E.A."/>
            <person name="Brutnell T.P."/>
            <person name="Doust A.N."/>
            <person name="Tuskan G.A."/>
            <person name="Rokhsar D."/>
            <person name="Devos K.M."/>
        </authorList>
    </citation>
    <scope>NUCLEOTIDE SEQUENCE [LARGE SCALE GENOMIC DNA]</scope>
    <source>
        <strain evidence="2">cv. Yugu1</strain>
    </source>
</reference>
<reference evidence="1" key="2">
    <citation type="submission" date="2018-08" db="UniProtKB">
        <authorList>
            <consortium name="EnsemblPlants"/>
        </authorList>
    </citation>
    <scope>IDENTIFICATION</scope>
    <source>
        <strain evidence="1">Yugu1</strain>
    </source>
</reference>
<protein>
    <submittedName>
        <fullName evidence="1">Uncharacterized protein</fullName>
    </submittedName>
</protein>
<dbReference type="Proteomes" id="UP000004995">
    <property type="component" value="Unassembled WGS sequence"/>
</dbReference>
<evidence type="ECO:0000313" key="1">
    <source>
        <dbReference type="EnsemblPlants" id="KQL09444"/>
    </source>
</evidence>
<accession>K3Y3Z8</accession>
<name>K3Y3Z8_SETIT</name>
<dbReference type="HOGENOM" id="CLU_3377936_0_0_1"/>
<dbReference type="EnsemblPlants" id="KQL09444">
    <property type="protein sequence ID" value="KQL09444"/>
    <property type="gene ID" value="SETIT_008936mg"/>
</dbReference>
<dbReference type="InParanoid" id="K3Y3Z8"/>
<proteinExistence type="predicted"/>